<evidence type="ECO:0000256" key="1">
    <source>
        <dbReference type="SAM" id="MobiDB-lite"/>
    </source>
</evidence>
<feature type="compositionally biased region" description="Basic residues" evidence="1">
    <location>
        <begin position="70"/>
        <end position="82"/>
    </location>
</feature>
<feature type="compositionally biased region" description="Basic and acidic residues" evidence="1">
    <location>
        <begin position="204"/>
        <end position="213"/>
    </location>
</feature>
<proteinExistence type="predicted"/>
<reference evidence="2" key="1">
    <citation type="submission" date="2020-02" db="EMBL/GenBank/DDBJ databases">
        <authorList>
            <person name="Meier V. D."/>
        </authorList>
    </citation>
    <scope>NUCLEOTIDE SEQUENCE</scope>
    <source>
        <strain evidence="2">AVDCRST_MAG65</strain>
    </source>
</reference>
<dbReference type="AlphaFoldDB" id="A0A6J4RQS3"/>
<feature type="non-terminal residue" evidence="2">
    <location>
        <position position="1"/>
    </location>
</feature>
<gene>
    <name evidence="2" type="ORF">AVDCRST_MAG65-1067</name>
</gene>
<organism evidence="2">
    <name type="scientific">uncultured Solirubrobacteraceae bacterium</name>
    <dbReference type="NCBI Taxonomy" id="1162706"/>
    <lineage>
        <taxon>Bacteria</taxon>
        <taxon>Bacillati</taxon>
        <taxon>Actinomycetota</taxon>
        <taxon>Thermoleophilia</taxon>
        <taxon>Solirubrobacterales</taxon>
        <taxon>Solirubrobacteraceae</taxon>
        <taxon>environmental samples</taxon>
    </lineage>
</organism>
<feature type="region of interest" description="Disordered" evidence="1">
    <location>
        <begin position="187"/>
        <end position="346"/>
    </location>
</feature>
<evidence type="ECO:0000313" key="2">
    <source>
        <dbReference type="EMBL" id="CAA9475189.1"/>
    </source>
</evidence>
<feature type="region of interest" description="Disordered" evidence="1">
    <location>
        <begin position="1"/>
        <end position="173"/>
    </location>
</feature>
<feature type="compositionally biased region" description="Basic residues" evidence="1">
    <location>
        <begin position="52"/>
        <end position="62"/>
    </location>
</feature>
<protein>
    <submittedName>
        <fullName evidence="2">Oxidoreductase</fullName>
    </submittedName>
</protein>
<sequence>DQRHGTSPARPHRHQGQSPVSRGDDVRRLGEPRPRRVGAHHPLGARRGDQLHRHRRCLRARGVRGDRRPSARRRPARARRPGHQGARLDGRRPQPVRKLAAVDNAGGRGLAAAAADRLDRPLPDPPARARHRHRRDARRAQRSRQAGQGARDRLVHLPGERDRRGAVGRRAARTRALPLRAAAVLAAGARRRGRRPADLPTPRNGRDPVESARRRLAVGAPPPGRRATGVRASAAPPASLRHVAAGQPAQAGGRGCARAAGGGLRHDADRDGAGLRHPPSGGDRGDHRPADDGAPRIAAAGDGDRLVRRAAGRDRRDRPAGPQRQPGRWRLDEPGAGEGGAAATGV</sequence>
<accession>A0A6J4RQS3</accession>
<feature type="compositionally biased region" description="Basic and acidic residues" evidence="1">
    <location>
        <begin position="283"/>
        <end position="294"/>
    </location>
</feature>
<feature type="compositionally biased region" description="Basic and acidic residues" evidence="1">
    <location>
        <begin position="264"/>
        <end position="274"/>
    </location>
</feature>
<feature type="non-terminal residue" evidence="2">
    <location>
        <position position="346"/>
    </location>
</feature>
<name>A0A6J4RQS3_9ACTN</name>
<feature type="compositionally biased region" description="Gly residues" evidence="1">
    <location>
        <begin position="336"/>
        <end position="346"/>
    </location>
</feature>
<feature type="compositionally biased region" description="Basic and acidic residues" evidence="1">
    <location>
        <begin position="302"/>
        <end position="319"/>
    </location>
</feature>
<dbReference type="EMBL" id="CADCVL010000173">
    <property type="protein sequence ID" value="CAA9475189.1"/>
    <property type="molecule type" value="Genomic_DNA"/>
</dbReference>
<feature type="compositionally biased region" description="Gly residues" evidence="1">
    <location>
        <begin position="252"/>
        <end position="263"/>
    </location>
</feature>
<feature type="compositionally biased region" description="Basic and acidic residues" evidence="1">
    <location>
        <begin position="22"/>
        <end position="34"/>
    </location>
</feature>
<feature type="compositionally biased region" description="Basic and acidic residues" evidence="1">
    <location>
        <begin position="150"/>
        <end position="165"/>
    </location>
</feature>
<feature type="compositionally biased region" description="Basic residues" evidence="1">
    <location>
        <begin position="128"/>
        <end position="142"/>
    </location>
</feature>